<dbReference type="SUPFAM" id="SSF53335">
    <property type="entry name" value="S-adenosyl-L-methionine-dependent methyltransferases"/>
    <property type="match status" value="1"/>
</dbReference>
<reference evidence="5 6" key="1">
    <citation type="submission" date="2024-02" db="EMBL/GenBank/DDBJ databases">
        <authorList>
            <person name="Chen Y."/>
            <person name="Shah S."/>
            <person name="Dougan E. K."/>
            <person name="Thang M."/>
            <person name="Chan C."/>
        </authorList>
    </citation>
    <scope>NUCLEOTIDE SEQUENCE [LARGE SCALE GENOMIC DNA]</scope>
</reference>
<keyword evidence="3" id="KW-0949">S-adenosyl-L-methionine</keyword>
<dbReference type="InterPro" id="IPR001525">
    <property type="entry name" value="C5_MeTfrase"/>
</dbReference>
<dbReference type="PROSITE" id="PS51679">
    <property type="entry name" value="SAM_MT_C5"/>
    <property type="match status" value="1"/>
</dbReference>
<organism evidence="5 6">
    <name type="scientific">Durusdinium trenchii</name>
    <dbReference type="NCBI Taxonomy" id="1381693"/>
    <lineage>
        <taxon>Eukaryota</taxon>
        <taxon>Sar</taxon>
        <taxon>Alveolata</taxon>
        <taxon>Dinophyceae</taxon>
        <taxon>Suessiales</taxon>
        <taxon>Symbiodiniaceae</taxon>
        <taxon>Durusdinium</taxon>
    </lineage>
</organism>
<accession>A0ABP0MT13</accession>
<gene>
    <name evidence="5" type="ORF">CCMP2556_LOCUS27299</name>
</gene>
<feature type="active site" evidence="3">
    <location>
        <position position="306"/>
    </location>
</feature>
<dbReference type="Proteomes" id="UP001642484">
    <property type="component" value="Unassembled WGS sequence"/>
</dbReference>
<name>A0ABP0MT13_9DINO</name>
<keyword evidence="2 3" id="KW-0808">Transferase</keyword>
<evidence type="ECO:0008006" key="7">
    <source>
        <dbReference type="Google" id="ProtNLM"/>
    </source>
</evidence>
<dbReference type="PRINTS" id="PR00105">
    <property type="entry name" value="C5METTRFRASE"/>
</dbReference>
<evidence type="ECO:0000313" key="6">
    <source>
        <dbReference type="Proteomes" id="UP001642484"/>
    </source>
</evidence>
<feature type="region of interest" description="Disordered" evidence="4">
    <location>
        <begin position="1"/>
        <end position="38"/>
    </location>
</feature>
<evidence type="ECO:0000256" key="4">
    <source>
        <dbReference type="SAM" id="MobiDB-lite"/>
    </source>
</evidence>
<evidence type="ECO:0000256" key="3">
    <source>
        <dbReference type="PROSITE-ProRule" id="PRU01016"/>
    </source>
</evidence>
<evidence type="ECO:0000313" key="5">
    <source>
        <dbReference type="EMBL" id="CAK9054630.1"/>
    </source>
</evidence>
<feature type="compositionally biased region" description="Polar residues" evidence="4">
    <location>
        <begin position="1"/>
        <end position="17"/>
    </location>
</feature>
<dbReference type="InterPro" id="IPR029063">
    <property type="entry name" value="SAM-dependent_MTases_sf"/>
</dbReference>
<comment type="caution">
    <text evidence="5">The sequence shown here is derived from an EMBL/GenBank/DDBJ whole genome shotgun (WGS) entry which is preliminary data.</text>
</comment>
<dbReference type="EMBL" id="CAXAMN010019569">
    <property type="protein sequence ID" value="CAK9054630.1"/>
    <property type="molecule type" value="Genomic_DNA"/>
</dbReference>
<evidence type="ECO:0000256" key="1">
    <source>
        <dbReference type="ARBA" id="ARBA00022603"/>
    </source>
</evidence>
<protein>
    <recommendedName>
        <fullName evidence="7">DNA (cytosine-5-)-methyltransferase</fullName>
    </recommendedName>
</protein>
<proteinExistence type="inferred from homology"/>
<comment type="similarity">
    <text evidence="3">Belongs to the class I-like SAM-binding methyltransferase superfamily. C5-methyltransferase family.</text>
</comment>
<keyword evidence="6" id="KW-1185">Reference proteome</keyword>
<dbReference type="Gene3D" id="3.40.50.150">
    <property type="entry name" value="Vaccinia Virus protein VP39"/>
    <property type="match status" value="1"/>
</dbReference>
<dbReference type="Pfam" id="PF00145">
    <property type="entry name" value="DNA_methylase"/>
    <property type="match status" value="1"/>
</dbReference>
<sequence length="480" mass="52872">MPVSQTCAATESETEGCQPTMPMKSHTSKPRSGKRSMGVKTVMKALKKGGASRGRKPNQSSKGFVWCARGVQRLPKFGTATVKSKQSLFVTPVRMELTKVAKLNLKVVAPSSSCSRRVSKNGRKRKSPDFCGDRSFQSWSSIRVFSATTRTSDKPSQRGIWDFANQVRYSCDYIDACKKFNQKPGRFLNPLAGEFFSGLPSGWTSANAGAVNKEKFFKQFPDMQPNANQGSKIGVIAMFAGCGGLELGLSRYLYPTAYVEKSDYCRKILQLRMDEGLLHRAEIHPDVCTFDASKSSADGAGGGFPCQGVSTASIQKGLKDRRTQLVTHIFRVFDTLPSQHQRFLYFENVKAILGKKQSMRSLFNYIVQETSGRGLTLHWARISLSNVGLAAHRDRVFFFGAKPNDPIVKALRVEPLASLLEKSSVWNELNKVPQHLWLSEEQPCDHNERMGVLGNLVVPACARLGACVALGMAISNAPAP</sequence>
<evidence type="ECO:0000256" key="2">
    <source>
        <dbReference type="ARBA" id="ARBA00022679"/>
    </source>
</evidence>
<keyword evidence="1 3" id="KW-0489">Methyltransferase</keyword>